<evidence type="ECO:0000313" key="3">
    <source>
        <dbReference type="Proteomes" id="UP000093748"/>
    </source>
</evidence>
<proteinExistence type="predicted"/>
<dbReference type="InterPro" id="IPR024618">
    <property type="entry name" value="DUF3857"/>
</dbReference>
<evidence type="ECO:0000259" key="1">
    <source>
        <dbReference type="Pfam" id="PF12969"/>
    </source>
</evidence>
<reference evidence="3" key="1">
    <citation type="submission" date="2016-06" db="EMBL/GenBank/DDBJ databases">
        <title>NZP2037 Pacbio-Illumina hybrid assembly.</title>
        <authorList>
            <person name="Ramsay J.P."/>
        </authorList>
    </citation>
    <scope>NUCLEOTIDE SEQUENCE [LARGE SCALE GENOMIC DNA]</scope>
    <source>
        <strain evidence="3">R7ANS::ICEMlSym2042</strain>
    </source>
</reference>
<dbReference type="Gene3D" id="2.60.40.3140">
    <property type="match status" value="1"/>
</dbReference>
<gene>
    <name evidence="2" type="ORF">BAE39_06580</name>
</gene>
<evidence type="ECO:0000313" key="2">
    <source>
        <dbReference type="EMBL" id="OBP83162.1"/>
    </source>
</evidence>
<dbReference type="SUPFAM" id="SSF54001">
    <property type="entry name" value="Cysteine proteinases"/>
    <property type="match status" value="1"/>
</dbReference>
<dbReference type="Gene3D" id="3.10.620.30">
    <property type="match status" value="1"/>
</dbReference>
<sequence>MVSERILQDVRTMRAVLPVTSSATTRLFVLIAFTLFCAPAMADAEIHKGSPGSWIDRVELPKADPRFDSRIKNGISNLVSEYQIRQRPGGIEAFDRYAYRIVDRTGLERGAAINFEFDPATSQVTMNWLNIIRDGVVIDRLPGATFDVFRREKDAEKGLFDGWLTAYVNVDDVRVGDIIDYGKTTVRTPIVGADLFFHSVAVAWGEPIALIREKVVWPANQPLNIRQVRTDIQPDVKTDGASKTYSWQSINPAPVKPEENLPADFLTYPTIQISSTAKWQDVVDAMLPYYRLDQELPAAFASKLDDIAARYAKPEDRMIEAMRLVQDTIRYVSLSMGRGSYIPRSPSTVIASGFGDCKDKALLLASSLRRLGVDAEPALTDLDDGLALGDMLPTIRAFDHVIVKASIKTQTYWIDATNYLQGGRAENLVPPDYGFALPVVAGSARMERIERKELFQPTTFVSEAFDFPKNTGEALKLTVSTTYRDADADSMRYRLVSQSATKLADDYLQYYNRQYPGMTSLAPLSAKDDRDGNVVTTVESYELPAEDLDADDLVKNFPLKADVGINNLPEPDMVGRAGPIWLGSPMFKRHQCIVRNLKAEFVGPEKSDDVITPYVAFKARWSSTPSEFQVDWFLKTINDRVPAKDIGSYLRSRRKMGDNASWTYNFGYAETEAN</sequence>
<organism evidence="2 3">
    <name type="scientific">Rhizobium loti</name>
    <name type="common">Mesorhizobium loti</name>
    <dbReference type="NCBI Taxonomy" id="381"/>
    <lineage>
        <taxon>Bacteria</taxon>
        <taxon>Pseudomonadati</taxon>
        <taxon>Pseudomonadota</taxon>
        <taxon>Alphaproteobacteria</taxon>
        <taxon>Hyphomicrobiales</taxon>
        <taxon>Phyllobacteriaceae</taxon>
        <taxon>Mesorhizobium</taxon>
    </lineage>
</organism>
<accession>A0A1A5IIC0</accession>
<dbReference type="AlphaFoldDB" id="A0A1A5IIC0"/>
<dbReference type="OrthoDB" id="98874at2"/>
<protein>
    <recommendedName>
        <fullName evidence="1">DUF3857 domain-containing protein</fullName>
    </recommendedName>
</protein>
<dbReference type="Proteomes" id="UP000093748">
    <property type="component" value="Unassembled WGS sequence"/>
</dbReference>
<dbReference type="EMBL" id="LZTJ01000001">
    <property type="protein sequence ID" value="OBP83162.1"/>
    <property type="molecule type" value="Genomic_DNA"/>
</dbReference>
<dbReference type="InterPro" id="IPR038765">
    <property type="entry name" value="Papain-like_cys_pep_sf"/>
</dbReference>
<name>A0A1A5IIC0_RHILI</name>
<dbReference type="Pfam" id="PF12969">
    <property type="entry name" value="DUF3857"/>
    <property type="match status" value="1"/>
</dbReference>
<feature type="domain" description="DUF3857" evidence="1">
    <location>
        <begin position="91"/>
        <end position="255"/>
    </location>
</feature>
<comment type="caution">
    <text evidence="2">The sequence shown here is derived from an EMBL/GenBank/DDBJ whole genome shotgun (WGS) entry which is preliminary data.</text>
</comment>